<accession>A0A939G8F5</accession>
<dbReference type="RefSeq" id="WP_207338311.1">
    <property type="nucleotide sequence ID" value="NZ_JAFMYU010000030.1"/>
</dbReference>
<keyword evidence="1" id="KW-0812">Transmembrane</keyword>
<keyword evidence="1" id="KW-0472">Membrane</keyword>
<sequence length="275" mass="31179">MQPTDKPITKVDINVLREGIKSQYACYHALNRDKYPAFVFNSNRANYGPLRVSFEEEFFEKRQIDRRNNYLHIPSVNTFAQLFSNDKYIPSRKISNTCRLYFQTAPELIINGAAPTAKRLCHKQAQLKPITVGIITFICLLIAYWLLKSIAYASDLVVLSPISGQVVPRLPLIEGRATNTNVVFVVVHRVGEGELFYVQDPAAVQTNGTWQTTAYVGVADHRSDGAAFEIRAFVRPGGSYKELYNEKQRYVYDSWPETAEAATEPIIVVRGPKQR</sequence>
<reference evidence="2 3" key="1">
    <citation type="submission" date="2021-03" db="EMBL/GenBank/DDBJ databases">
        <title>Fibrella sp. HMF5036 genome sequencing and assembly.</title>
        <authorList>
            <person name="Kang H."/>
            <person name="Kim H."/>
            <person name="Bae S."/>
            <person name="Joh K."/>
        </authorList>
    </citation>
    <scope>NUCLEOTIDE SEQUENCE [LARGE SCALE GENOMIC DNA]</scope>
    <source>
        <strain evidence="2 3">HMF5036</strain>
    </source>
</reference>
<dbReference type="EMBL" id="JAFMYU010000030">
    <property type="protein sequence ID" value="MBO0934347.1"/>
    <property type="molecule type" value="Genomic_DNA"/>
</dbReference>
<proteinExistence type="predicted"/>
<name>A0A939G8F5_9BACT</name>
<feature type="transmembrane region" description="Helical" evidence="1">
    <location>
        <begin position="127"/>
        <end position="147"/>
    </location>
</feature>
<evidence type="ECO:0000313" key="3">
    <source>
        <dbReference type="Proteomes" id="UP000664795"/>
    </source>
</evidence>
<evidence type="ECO:0000256" key="1">
    <source>
        <dbReference type="SAM" id="Phobius"/>
    </source>
</evidence>
<comment type="caution">
    <text evidence="2">The sequence shown here is derived from an EMBL/GenBank/DDBJ whole genome shotgun (WGS) entry which is preliminary data.</text>
</comment>
<keyword evidence="3" id="KW-1185">Reference proteome</keyword>
<protein>
    <submittedName>
        <fullName evidence="2">Uncharacterized protein</fullName>
    </submittedName>
</protein>
<gene>
    <name evidence="2" type="ORF">J2I48_25285</name>
</gene>
<evidence type="ECO:0000313" key="2">
    <source>
        <dbReference type="EMBL" id="MBO0934347.1"/>
    </source>
</evidence>
<keyword evidence="1" id="KW-1133">Transmembrane helix</keyword>
<dbReference type="Proteomes" id="UP000664795">
    <property type="component" value="Unassembled WGS sequence"/>
</dbReference>
<organism evidence="2 3">
    <name type="scientific">Fibrella aquatilis</name>
    <dbReference type="NCBI Taxonomy" id="2817059"/>
    <lineage>
        <taxon>Bacteria</taxon>
        <taxon>Pseudomonadati</taxon>
        <taxon>Bacteroidota</taxon>
        <taxon>Cytophagia</taxon>
        <taxon>Cytophagales</taxon>
        <taxon>Spirosomataceae</taxon>
        <taxon>Fibrella</taxon>
    </lineage>
</organism>
<dbReference type="AlphaFoldDB" id="A0A939G8F5"/>